<dbReference type="STRING" id="749551.HMPREF9555_00805"/>
<dbReference type="PANTHER" id="PTHR30595">
    <property type="entry name" value="GLPR-RELATED TRANSCRIPTIONAL REPRESSOR"/>
    <property type="match status" value="1"/>
</dbReference>
<dbReference type="Proteomes" id="UP000004633">
    <property type="component" value="Unassembled WGS sequence"/>
</dbReference>
<sequence length="577" mass="66388">MQNVKDLLRYGENLTLEYKKAERGLPRSIWETYSAFANTRGGTILLGVEEQPGAPIEERTYHICGVQNPDKLIGDFWNTINSNKVSVNILVDADVTTQVVDGKTLVCIDVPQATYLQRPVYLNENVLKNTFKRGYEGDYHCTEEEIKAMLRDASDAGNDGTLLVGYTMDDIDLDTLTAYRMEFDIRNPGHVWSPLSHRDFLMNLGGYTVERPSGREGLTTAGLLMFGKGLPIRERFDHIRMDYIDETNRLPGSRWSDRLTYDGTWENNLYNFLKRVIPKLIEDIKRPFRMEGIVRIDDTAVHRAVREAFVNLIIHSDYLISGVLKIIKRDRGFYFSNPGNLKLPIDMIYGGGHSATRNPRMQTMLRMIGLGDNIGSGFPTILSAWGEENWRKPDLSDNLDVHIVELKLWTISAMPQECTDYLYQLFGAAYGRLSAHEQIILATAYLEDEVSNTQLQSLLDLHPTDIGKVLYGLTKRSLLLMNHKGRWTTYRLNREYQRTETMPEPEITVSEALGLNPTDRLIYEYLCENELITKKQIKEITRIKSDEGARTAVLRLMKKDLLEKMRRGRFVYYRRKK</sequence>
<accession>E7N1F2</accession>
<dbReference type="SUPFAM" id="SSF46785">
    <property type="entry name" value="Winged helix' DNA-binding domain"/>
    <property type="match status" value="1"/>
</dbReference>
<evidence type="ECO:0000313" key="2">
    <source>
        <dbReference type="EMBL" id="EFW30053.1"/>
    </source>
</evidence>
<dbReference type="EMBL" id="AECV01000013">
    <property type="protein sequence ID" value="EFW30053.1"/>
    <property type="molecule type" value="Genomic_DNA"/>
</dbReference>
<dbReference type="PANTHER" id="PTHR30595:SF6">
    <property type="entry name" value="SCHLAFEN ALBA-2 DOMAIN-CONTAINING PROTEIN"/>
    <property type="match status" value="1"/>
</dbReference>
<keyword evidence="3" id="KW-1185">Reference proteome</keyword>
<dbReference type="Gene3D" id="3.30.565.60">
    <property type="match status" value="1"/>
</dbReference>
<dbReference type="InterPro" id="IPR038461">
    <property type="entry name" value="Schlafen_AlbA_2_dom_sf"/>
</dbReference>
<evidence type="ECO:0000259" key="1">
    <source>
        <dbReference type="Pfam" id="PF04326"/>
    </source>
</evidence>
<dbReference type="Gene3D" id="3.30.950.30">
    <property type="entry name" value="Schlafen, AAA domain"/>
    <property type="match status" value="1"/>
</dbReference>
<dbReference type="AlphaFoldDB" id="E7N1F2"/>
<gene>
    <name evidence="2" type="ORF">HMPREF9555_00805</name>
</gene>
<dbReference type="RefSeq" id="WP_009349482.1">
    <property type="nucleotide sequence ID" value="NZ_GL638136.1"/>
</dbReference>
<dbReference type="InterPro" id="IPR038475">
    <property type="entry name" value="RecG_C_sf"/>
</dbReference>
<reference evidence="2 3" key="1">
    <citation type="submission" date="2010-08" db="EMBL/GenBank/DDBJ databases">
        <authorList>
            <person name="Weinstock G."/>
            <person name="Sodergren E."/>
            <person name="Clifton S."/>
            <person name="Fulton L."/>
            <person name="Fulton B."/>
            <person name="Courtney L."/>
            <person name="Fronick C."/>
            <person name="Harrison M."/>
            <person name="Strong C."/>
            <person name="Farmer C."/>
            <person name="Delahaunty K."/>
            <person name="Markovic C."/>
            <person name="Hall O."/>
            <person name="Minx P."/>
            <person name="Tomlinson C."/>
            <person name="Mitreva M."/>
            <person name="Hou S."/>
            <person name="Chen J."/>
            <person name="Wollam A."/>
            <person name="Pepin K.H."/>
            <person name="Johnson M."/>
            <person name="Bhonagiri V."/>
            <person name="Zhang X."/>
            <person name="Suruliraj S."/>
            <person name="Warren W."/>
            <person name="Chinwalla A."/>
            <person name="Mardis E.R."/>
            <person name="Wilson R.K."/>
        </authorList>
    </citation>
    <scope>NUCLEOTIDE SEQUENCE [LARGE SCALE GENOMIC DNA]</scope>
    <source>
        <strain evidence="2 3">F0399</strain>
    </source>
</reference>
<dbReference type="HOGENOM" id="CLU_024970_0_1_9"/>
<comment type="caution">
    <text evidence="2">The sequence shown here is derived from an EMBL/GenBank/DDBJ whole genome shotgun (WGS) entry which is preliminary data.</text>
</comment>
<dbReference type="Pfam" id="PF04326">
    <property type="entry name" value="SLFN_AlbA_2"/>
    <property type="match status" value="1"/>
</dbReference>
<name>E7N1F2_9FIRM</name>
<evidence type="ECO:0000313" key="3">
    <source>
        <dbReference type="Proteomes" id="UP000004633"/>
    </source>
</evidence>
<dbReference type="InterPro" id="IPR036390">
    <property type="entry name" value="WH_DNA-bd_sf"/>
</dbReference>
<proteinExistence type="predicted"/>
<dbReference type="InterPro" id="IPR007421">
    <property type="entry name" value="Schlafen_AlbA_2_dom"/>
</dbReference>
<dbReference type="Pfam" id="PF13749">
    <property type="entry name" value="HATPase_c_4"/>
    <property type="match status" value="1"/>
</dbReference>
<feature type="domain" description="Schlafen AlbA-2" evidence="1">
    <location>
        <begin position="12"/>
        <end position="120"/>
    </location>
</feature>
<protein>
    <submittedName>
        <fullName evidence="2">Divergent AAA domain protein</fullName>
    </submittedName>
</protein>
<organism evidence="2 3">
    <name type="scientific">Selenomonas artemidis F0399</name>
    <dbReference type="NCBI Taxonomy" id="749551"/>
    <lineage>
        <taxon>Bacteria</taxon>
        <taxon>Bacillati</taxon>
        <taxon>Bacillota</taxon>
        <taxon>Negativicutes</taxon>
        <taxon>Selenomonadales</taxon>
        <taxon>Selenomonadaceae</taxon>
        <taxon>Selenomonas</taxon>
    </lineage>
</organism>